<reference evidence="9 10" key="1">
    <citation type="journal article" date="2023" name="BMC Biol.">
        <title>The compact genome of the sponge Oopsacas minuta (Hexactinellida) is lacking key metazoan core genes.</title>
        <authorList>
            <person name="Santini S."/>
            <person name="Schenkelaars Q."/>
            <person name="Jourda C."/>
            <person name="Duchesne M."/>
            <person name="Belahbib H."/>
            <person name="Rocher C."/>
            <person name="Selva M."/>
            <person name="Riesgo A."/>
            <person name="Vervoort M."/>
            <person name="Leys S.P."/>
            <person name="Kodjabachian L."/>
            <person name="Le Bivic A."/>
            <person name="Borchiellini C."/>
            <person name="Claverie J.M."/>
            <person name="Renard E."/>
        </authorList>
    </citation>
    <scope>NUCLEOTIDE SEQUENCE [LARGE SCALE GENOMIC DNA]</scope>
    <source>
        <strain evidence="9">SPO-2</strain>
    </source>
</reference>
<keyword evidence="1" id="KW-0547">Nucleotide-binding</keyword>
<dbReference type="InterPro" id="IPR041679">
    <property type="entry name" value="DNA2/NAM7-like_C"/>
</dbReference>
<dbReference type="GO" id="GO:0005694">
    <property type="term" value="C:chromosome"/>
    <property type="evidence" value="ECO:0007669"/>
    <property type="project" value="UniProtKB-ARBA"/>
</dbReference>
<dbReference type="GO" id="GO:0016787">
    <property type="term" value="F:hydrolase activity"/>
    <property type="evidence" value="ECO:0007669"/>
    <property type="project" value="UniProtKB-KW"/>
</dbReference>
<dbReference type="FunFam" id="3.40.50.300:FF:000326">
    <property type="entry name" value="P-loop containing nucleoside triphosphate hydrolase"/>
    <property type="match status" value="1"/>
</dbReference>
<keyword evidence="4" id="KW-0067">ATP-binding</keyword>
<evidence type="ECO:0000256" key="3">
    <source>
        <dbReference type="ARBA" id="ARBA00022806"/>
    </source>
</evidence>
<dbReference type="Gene3D" id="3.40.50.300">
    <property type="entry name" value="P-loop containing nucleotide triphosphate hydrolases"/>
    <property type="match status" value="2"/>
</dbReference>
<dbReference type="InterPro" id="IPR041677">
    <property type="entry name" value="DNA2/NAM7_AAA_11"/>
</dbReference>
<comment type="caution">
    <text evidence="9">The sequence shown here is derived from an EMBL/GenBank/DDBJ whole genome shotgun (WGS) entry which is preliminary data.</text>
</comment>
<dbReference type="EMBL" id="JAKMXF010000222">
    <property type="protein sequence ID" value="KAI6654360.1"/>
    <property type="molecule type" value="Genomic_DNA"/>
</dbReference>
<dbReference type="GO" id="GO:0016604">
    <property type="term" value="C:nuclear body"/>
    <property type="evidence" value="ECO:0007669"/>
    <property type="project" value="TreeGrafter"/>
</dbReference>
<dbReference type="Proteomes" id="UP001165289">
    <property type="component" value="Unassembled WGS sequence"/>
</dbReference>
<feature type="domain" description="DNA2/NAM7 helicase-like C-terminal" evidence="8">
    <location>
        <begin position="1532"/>
        <end position="1720"/>
    </location>
</feature>
<evidence type="ECO:0000259" key="7">
    <source>
        <dbReference type="Pfam" id="PF13086"/>
    </source>
</evidence>
<dbReference type="InterPro" id="IPR045055">
    <property type="entry name" value="DNA2/NAM7-like"/>
</dbReference>
<evidence type="ECO:0000259" key="8">
    <source>
        <dbReference type="Pfam" id="PF13087"/>
    </source>
</evidence>
<dbReference type="InterPro" id="IPR027417">
    <property type="entry name" value="P-loop_NTPase"/>
</dbReference>
<accession>A0AAV7JZW1</accession>
<sequence length="1763" mass="200144">MEMQTDLTSIILELTQLSPLFTLKEESIYISSLLYLFQTPEQFTHSNVPLKVLRLLEHKYSLCIPDRDNSSTTTLLENSSLRSLDPVFHPGMLFLQFSPNPSTTEWIQNSFSSYDNVITTANLSCFRFTLEIVFTYLHTSKCITGAFVHQSVIREFLSSSKLDEEEQNSQFFTSLAGILQLLTSEALILLLNSNRNGNVLLDYIIHSLTLKHANTYSSLILCLLTIFAKLGLHIWKYTDELSLITNLIISPCLLACLEEWSLTETSPLCDVIFSWCEPYFSSITRSQTPIKHTKILFKWLTYLSNQASSNPNHKYTDLTFVDILIETFPTPNFQSSSSLASASAVLFSKILLKAFSDNLLELVLNTKEDWLPLFKAISTAFSTQQSTTVHSQLNFRYFQRHKRFNISTSLPGLSPEINVFRLWHELIVKIFNSGLEYSLPCAASIVDICRQKQPINKVGMKVISILQALKEYHEQENIRTSILIDLRDDEDAIDDAQPDVTGMYYQYKSSDISKTNRLHVSSTGSSSSDNRDGEKECMDDNATRVDHVYPREVTNLNVENVSVTSPDTTVPDCNDSIHSPARIAPANSSVSVHNTSQPNKETAVIQTDYQTTETVEAFPVEISTAHVKHSMNQLDRHMKDDENGFLRKRKHLTSDSCKPEKLSLKIRIDLKLLQRKPERISNLKKYVIQSHFTGTNNKPKISHTTKTSTPVLKLLRNVDKEISNTETQLFNLSFIKQSSPTEPQFVDKSTARVLDIPNTNTNNINNNNVGGGKNEANQSFLSPLTIERVRDDLFISHLSLDEEEESRIPIPKRVRQKSNQKPNPIPNPVVKRKKTNVTTMRPPFSRSRLTTLTDSPTELSVEYSKPDTLYKNTDLKVLDKSHPTSPNSHQYLHNISLDLPELESISPGEITRLNDKAKRTIQPCTRIKTTSHSPNIHSPILATTAKKRTYIQHSNPIVSKPTSKINPDEHIDNILSWSPGIFLRDGSEPRGMPPISSPSPLPLSYRSYDEYKQLLTNCLLHEISCNLDEEIERIESVPYTEFIADKPCTHKEDNRPVIVEFTNSTPENDSPINEFIKEQDLVLMKIKSRPPDPINNDIMLFGYITKTRAEKTDQIETDSNLFSRGKRTVSKVTLSIKYDTRHVISKFSKLSIKPLISLTTYNRQWRGLISLYKNTICQHILSPSQRVCDPPHNSSVVKIRIPNEDLFNESQKHAITRVTSMVSEPLACPRIALLLGPPGCGKSHTITGFIQTILKTISTDRLKHHILLCTPSNASADELALKLSHMDLINTHDKIGKSMQSIQRNYGINVIHKSSHEEVNRGDEGKLTLIRLGQLDLLHSKVKPYHIDNLTSSVKLQCTTKLTDDLREHEILKSKLDIELENLENQLECLKLHIENMGNSLAVRADREDTVSALAKAKTKLQNALREISRLQNQIYKSKVTDMQVKENLLSNANLILTTLSSSGISMMEEMFKENHNTPMHFSCVIVDEATQCSELDILIPLQFMITKLVLVGDPNQLPAVIKSPLLQGNGYGRSLFERFHLFFNEDCDYDNPIMRLDTQYRMHPEICHFPNKTFYQGQLHTCHDIKLKSENILNPYLLFHIFYGQEISNKPGQIVNMKEIEFVVALVRELRTKFDPASIGIITPYQAQLRELAKYISKFSENIEIKSVDGFQGKEKDIIIISCVRSKSKTGTIGFLSNPKRINVALTRAKNALYIVGDVDSLKRNPTWNKLIQDAGARDKLLSISPMNIEASIGKIWLKKQY</sequence>
<protein>
    <submittedName>
        <fullName evidence="9">Helicase senataxin-like</fullName>
    </submittedName>
</protein>
<gene>
    <name evidence="9" type="ORF">LOD99_757</name>
</gene>
<evidence type="ECO:0000256" key="5">
    <source>
        <dbReference type="SAM" id="Coils"/>
    </source>
</evidence>
<evidence type="ECO:0000313" key="9">
    <source>
        <dbReference type="EMBL" id="KAI6654360.1"/>
    </source>
</evidence>
<feature type="domain" description="DNA2/NAM7 helicase helicase" evidence="7">
    <location>
        <begin position="1207"/>
        <end position="1524"/>
    </location>
</feature>
<dbReference type="GO" id="GO:0006369">
    <property type="term" value="P:termination of RNA polymerase II transcription"/>
    <property type="evidence" value="ECO:0007669"/>
    <property type="project" value="TreeGrafter"/>
</dbReference>
<dbReference type="PANTHER" id="PTHR10887:SF495">
    <property type="entry name" value="HELICASE SENATAXIN ISOFORM X1-RELATED"/>
    <property type="match status" value="1"/>
</dbReference>
<organism evidence="9 10">
    <name type="scientific">Oopsacas minuta</name>
    <dbReference type="NCBI Taxonomy" id="111878"/>
    <lineage>
        <taxon>Eukaryota</taxon>
        <taxon>Metazoa</taxon>
        <taxon>Porifera</taxon>
        <taxon>Hexactinellida</taxon>
        <taxon>Hexasterophora</taxon>
        <taxon>Lyssacinosida</taxon>
        <taxon>Leucopsacidae</taxon>
        <taxon>Oopsacas</taxon>
    </lineage>
</organism>
<name>A0AAV7JZW1_9METZ</name>
<keyword evidence="10" id="KW-1185">Reference proteome</keyword>
<feature type="region of interest" description="Disordered" evidence="6">
    <location>
        <begin position="516"/>
        <end position="537"/>
    </location>
</feature>
<keyword evidence="3 9" id="KW-0347">Helicase</keyword>
<keyword evidence="2" id="KW-0378">Hydrolase</keyword>
<dbReference type="SUPFAM" id="SSF52540">
    <property type="entry name" value="P-loop containing nucleoside triphosphate hydrolases"/>
    <property type="match status" value="1"/>
</dbReference>
<evidence type="ECO:0000256" key="6">
    <source>
        <dbReference type="SAM" id="MobiDB-lite"/>
    </source>
</evidence>
<evidence type="ECO:0000313" key="10">
    <source>
        <dbReference type="Proteomes" id="UP001165289"/>
    </source>
</evidence>
<dbReference type="GO" id="GO:0005524">
    <property type="term" value="F:ATP binding"/>
    <property type="evidence" value="ECO:0007669"/>
    <property type="project" value="UniProtKB-KW"/>
</dbReference>
<dbReference type="Pfam" id="PF13086">
    <property type="entry name" value="AAA_11"/>
    <property type="match status" value="1"/>
</dbReference>
<dbReference type="PANTHER" id="PTHR10887">
    <property type="entry name" value="DNA2/NAM7 HELICASE FAMILY"/>
    <property type="match status" value="1"/>
</dbReference>
<evidence type="ECO:0000256" key="2">
    <source>
        <dbReference type="ARBA" id="ARBA00022801"/>
    </source>
</evidence>
<dbReference type="GO" id="GO:0004386">
    <property type="term" value="F:helicase activity"/>
    <property type="evidence" value="ECO:0007669"/>
    <property type="project" value="UniProtKB-KW"/>
</dbReference>
<evidence type="ECO:0000256" key="4">
    <source>
        <dbReference type="ARBA" id="ARBA00022840"/>
    </source>
</evidence>
<feature type="coiled-coil region" evidence="5">
    <location>
        <begin position="1366"/>
        <end position="1434"/>
    </location>
</feature>
<dbReference type="CDD" id="cd18808">
    <property type="entry name" value="SF1_C_Upf1"/>
    <property type="match status" value="1"/>
</dbReference>
<evidence type="ECO:0000256" key="1">
    <source>
        <dbReference type="ARBA" id="ARBA00022741"/>
    </source>
</evidence>
<proteinExistence type="predicted"/>
<dbReference type="Pfam" id="PF13087">
    <property type="entry name" value="AAA_12"/>
    <property type="match status" value="1"/>
</dbReference>
<dbReference type="GO" id="GO:0001147">
    <property type="term" value="F:transcription termination site sequence-specific DNA binding"/>
    <property type="evidence" value="ECO:0007669"/>
    <property type="project" value="TreeGrafter"/>
</dbReference>
<keyword evidence="5" id="KW-0175">Coiled coil</keyword>
<dbReference type="InterPro" id="IPR047187">
    <property type="entry name" value="SF1_C_Upf1"/>
</dbReference>